<gene>
    <name evidence="1" type="ORF">J2Z62_000741</name>
</gene>
<evidence type="ECO:0000313" key="2">
    <source>
        <dbReference type="Proteomes" id="UP001240643"/>
    </source>
</evidence>
<reference evidence="1" key="1">
    <citation type="submission" date="2023-07" db="EMBL/GenBank/DDBJ databases">
        <title>Genomic Encyclopedia of Type Strains, Phase IV (KMG-IV): sequencing the most valuable type-strain genomes for metagenomic binning, comparative biology and taxonomic classification.</title>
        <authorList>
            <person name="Goeker M."/>
        </authorList>
    </citation>
    <scope>NUCLEOTIDE SEQUENCE [LARGE SCALE GENOMIC DNA]</scope>
    <source>
        <strain evidence="1">DSM 21204</strain>
    </source>
</reference>
<keyword evidence="2" id="KW-1185">Reference proteome</keyword>
<protein>
    <submittedName>
        <fullName evidence="1">Uncharacterized protein</fullName>
    </submittedName>
</protein>
<comment type="caution">
    <text evidence="1">The sequence shown here is derived from an EMBL/GenBank/DDBJ whole genome shotgun (WGS) entry which is preliminary data.</text>
</comment>
<dbReference type="Proteomes" id="UP001240643">
    <property type="component" value="Unassembled WGS sequence"/>
</dbReference>
<sequence>MNSSVLKTNPYYLAFVEEIKNYNGDQLTQLVLKKLWTNNQLEPLYLSVLKATELLILKTKRHLMWTLLHTKSEAKKKILSLSLKSTAEYLETEYFLDNLIRPNWEQLRSSYSDLADEQLFKIYLDQWSSYYEHARQPLNLEQLHQKYANTPDYVLKTILKHEYIKEVRLRSDVDFHRCHQFFERVFFGNKIVVWDYLQTDQTPILIYADEKKQMALDKQLDIRANYQKYLNDPEITDWQLYLQQQKQTQKSKPTAAKPDYKKS</sequence>
<organism evidence="1 2">
    <name type="scientific">Mycoplasmoides fastidiosum</name>
    <dbReference type="NCBI Taxonomy" id="92758"/>
    <lineage>
        <taxon>Bacteria</taxon>
        <taxon>Bacillati</taxon>
        <taxon>Mycoplasmatota</taxon>
        <taxon>Mycoplasmoidales</taxon>
        <taxon>Mycoplasmoidaceae</taxon>
        <taxon>Mycoplasmoides</taxon>
    </lineage>
</organism>
<accession>A0ABU0M0C3</accession>
<evidence type="ECO:0000313" key="1">
    <source>
        <dbReference type="EMBL" id="MDQ0514303.1"/>
    </source>
</evidence>
<proteinExistence type="predicted"/>
<dbReference type="EMBL" id="JAUSWO010000001">
    <property type="protein sequence ID" value="MDQ0514303.1"/>
    <property type="molecule type" value="Genomic_DNA"/>
</dbReference>
<dbReference type="RefSeq" id="WP_307291985.1">
    <property type="nucleotide sequence ID" value="NZ_JAUSWO010000001.1"/>
</dbReference>
<name>A0ABU0M0C3_9BACT</name>